<dbReference type="Pfam" id="PF04794">
    <property type="entry name" value="YdjC"/>
    <property type="match status" value="1"/>
</dbReference>
<keyword evidence="4" id="KW-0460">Magnesium</keyword>
<dbReference type="PANTHER" id="PTHR31609:SF1">
    <property type="entry name" value="CARBOHYDRATE DEACETYLASE"/>
    <property type="match status" value="1"/>
</dbReference>
<dbReference type="EMBL" id="JAPMUA010000004">
    <property type="protein sequence ID" value="MDG3586526.1"/>
    <property type="molecule type" value="Genomic_DNA"/>
</dbReference>
<gene>
    <name evidence="6" type="ORF">OSR52_11675</name>
</gene>
<keyword evidence="2" id="KW-0479">Metal-binding</keyword>
<organism evidence="6 7">
    <name type="scientific">Galbibacter pacificus</name>
    <dbReference type="NCBI Taxonomy" id="2996052"/>
    <lineage>
        <taxon>Bacteria</taxon>
        <taxon>Pseudomonadati</taxon>
        <taxon>Bacteroidota</taxon>
        <taxon>Flavobacteriia</taxon>
        <taxon>Flavobacteriales</taxon>
        <taxon>Flavobacteriaceae</taxon>
        <taxon>Galbibacter</taxon>
    </lineage>
</organism>
<dbReference type="InterPro" id="IPR006879">
    <property type="entry name" value="YdjC-like"/>
</dbReference>
<name>A0ABT6FTF0_9FLAO</name>
<dbReference type="RefSeq" id="WP_277900259.1">
    <property type="nucleotide sequence ID" value="NZ_JAPMUA010000004.1"/>
</dbReference>
<evidence type="ECO:0000313" key="7">
    <source>
        <dbReference type="Proteomes" id="UP001153642"/>
    </source>
</evidence>
<dbReference type="Proteomes" id="UP001153642">
    <property type="component" value="Unassembled WGS sequence"/>
</dbReference>
<evidence type="ECO:0000256" key="3">
    <source>
        <dbReference type="ARBA" id="ARBA00022801"/>
    </source>
</evidence>
<evidence type="ECO:0000256" key="2">
    <source>
        <dbReference type="ARBA" id="ARBA00022723"/>
    </source>
</evidence>
<dbReference type="PANTHER" id="PTHR31609">
    <property type="entry name" value="YDJC DEACETYLASE FAMILY MEMBER"/>
    <property type="match status" value="1"/>
</dbReference>
<proteinExistence type="predicted"/>
<evidence type="ECO:0000256" key="5">
    <source>
        <dbReference type="ARBA" id="ARBA00023277"/>
    </source>
</evidence>
<comment type="cofactor">
    <cofactor evidence="1">
        <name>Mg(2+)</name>
        <dbReference type="ChEBI" id="CHEBI:18420"/>
    </cofactor>
</comment>
<protein>
    <submittedName>
        <fullName evidence="6">Polysaccharide deacetylase family protein</fullName>
    </submittedName>
</protein>
<evidence type="ECO:0000313" key="6">
    <source>
        <dbReference type="EMBL" id="MDG3586526.1"/>
    </source>
</evidence>
<accession>A0ABT6FTF0</accession>
<dbReference type="SUPFAM" id="SSF88713">
    <property type="entry name" value="Glycoside hydrolase/deacetylase"/>
    <property type="match status" value="1"/>
</dbReference>
<evidence type="ECO:0000256" key="1">
    <source>
        <dbReference type="ARBA" id="ARBA00001946"/>
    </source>
</evidence>
<sequence>MHNLLEKLGYTPTDKLLIIHADDAGLCYAENRATKKALKEGIVNSYSIMVPCPWAYEMATFAKENPAFDCGIHLTLTCEWKHYKFGPVLPANEVPSLVDGNGHFYPKRAMMKENANPEEVKKELIAQVERALSWGIQPTHLDSHMFTTGLTKGIIQVYREVGKLFKIPIFLSRQLLNDFKMDTEQYLRETDFTIDNVFTGEWKWFEGEGLAAYYDWSLKNLKEGFNIILIHPAYDDAEMQGVAIDHPNFGAAWRQCDLDYFTSNRTKNLIEKYNIKLITWSNLKAILHKD</sequence>
<keyword evidence="7" id="KW-1185">Reference proteome</keyword>
<keyword evidence="5" id="KW-0119">Carbohydrate metabolism</keyword>
<evidence type="ECO:0000256" key="4">
    <source>
        <dbReference type="ARBA" id="ARBA00022842"/>
    </source>
</evidence>
<comment type="caution">
    <text evidence="6">The sequence shown here is derived from an EMBL/GenBank/DDBJ whole genome shotgun (WGS) entry which is preliminary data.</text>
</comment>
<dbReference type="Gene3D" id="3.20.20.370">
    <property type="entry name" value="Glycoside hydrolase/deacetylase"/>
    <property type="match status" value="1"/>
</dbReference>
<reference evidence="6" key="1">
    <citation type="submission" date="2022-11" db="EMBL/GenBank/DDBJ databases">
        <title>High-quality draft genome sequence of Galbibacter sp. strain CMA-7.</title>
        <authorList>
            <person name="Wei L."/>
            <person name="Dong C."/>
            <person name="Shao Z."/>
        </authorList>
    </citation>
    <scope>NUCLEOTIDE SEQUENCE</scope>
    <source>
        <strain evidence="6">CMA-7</strain>
    </source>
</reference>
<keyword evidence="3" id="KW-0378">Hydrolase</keyword>
<dbReference type="InterPro" id="IPR011330">
    <property type="entry name" value="Glyco_hydro/deAcase_b/a-brl"/>
</dbReference>
<dbReference type="CDD" id="cd10802">
    <property type="entry name" value="YdjC_TTHB029_like"/>
    <property type="match status" value="1"/>
</dbReference>